<sequence>MRLREKQRQNGGAKRNRGGAGIGEMNMERTDVETKPTKRFHVREQDVWALPFGPRRLGPAVWAPPFGPRRLGPAVWAPRTFGPQGNDIRAASK</sequence>
<reference evidence="3" key="1">
    <citation type="submission" date="2022-11" db="UniProtKB">
        <authorList>
            <consortium name="WormBaseParasite"/>
        </authorList>
    </citation>
    <scope>IDENTIFICATION</scope>
</reference>
<organism evidence="2 3">
    <name type="scientific">Globodera rostochiensis</name>
    <name type="common">Golden nematode worm</name>
    <name type="synonym">Heterodera rostochiensis</name>
    <dbReference type="NCBI Taxonomy" id="31243"/>
    <lineage>
        <taxon>Eukaryota</taxon>
        <taxon>Metazoa</taxon>
        <taxon>Ecdysozoa</taxon>
        <taxon>Nematoda</taxon>
        <taxon>Chromadorea</taxon>
        <taxon>Rhabditida</taxon>
        <taxon>Tylenchina</taxon>
        <taxon>Tylenchomorpha</taxon>
        <taxon>Tylenchoidea</taxon>
        <taxon>Heteroderidae</taxon>
        <taxon>Heteroderinae</taxon>
        <taxon>Globodera</taxon>
    </lineage>
</organism>
<dbReference type="Proteomes" id="UP000887572">
    <property type="component" value="Unplaced"/>
</dbReference>
<accession>A0A914I461</accession>
<protein>
    <submittedName>
        <fullName evidence="3">Uncharacterized protein</fullName>
    </submittedName>
</protein>
<feature type="compositionally biased region" description="Basic and acidic residues" evidence="1">
    <location>
        <begin position="26"/>
        <end position="38"/>
    </location>
</feature>
<dbReference type="WBParaSite" id="Gr19_v10_g6652.t1">
    <property type="protein sequence ID" value="Gr19_v10_g6652.t1"/>
    <property type="gene ID" value="Gr19_v10_g6652"/>
</dbReference>
<name>A0A914I461_GLORO</name>
<keyword evidence="2" id="KW-1185">Reference proteome</keyword>
<evidence type="ECO:0000313" key="2">
    <source>
        <dbReference type="Proteomes" id="UP000887572"/>
    </source>
</evidence>
<evidence type="ECO:0000313" key="3">
    <source>
        <dbReference type="WBParaSite" id="Gr19_v10_g6652.t1"/>
    </source>
</evidence>
<evidence type="ECO:0000256" key="1">
    <source>
        <dbReference type="SAM" id="MobiDB-lite"/>
    </source>
</evidence>
<proteinExistence type="predicted"/>
<feature type="region of interest" description="Disordered" evidence="1">
    <location>
        <begin position="1"/>
        <end position="38"/>
    </location>
</feature>
<dbReference type="AlphaFoldDB" id="A0A914I461"/>